<reference evidence="1 2" key="1">
    <citation type="submission" date="2020-08" db="EMBL/GenBank/DDBJ databases">
        <title>Genomic Encyclopedia of Type Strains, Phase IV (KMG-IV): sequencing the most valuable type-strain genomes for metagenomic binning, comparative biology and taxonomic classification.</title>
        <authorList>
            <person name="Goeker M."/>
        </authorList>
    </citation>
    <scope>NUCLEOTIDE SEQUENCE [LARGE SCALE GENOMIC DNA]</scope>
    <source>
        <strain evidence="1 2">DSM 22198</strain>
    </source>
</reference>
<evidence type="ECO:0000313" key="1">
    <source>
        <dbReference type="EMBL" id="MBB6252276.1"/>
    </source>
</evidence>
<dbReference type="Pfam" id="PF13489">
    <property type="entry name" value="Methyltransf_23"/>
    <property type="match status" value="1"/>
</dbReference>
<proteinExistence type="predicted"/>
<sequence>MTRDPSAQSEVLAFYQTHRVSPVSQSIENLEAHFRRRRSLYHLLGLSPLTVRGRRVIEFGPGSGHNCLYTASLKPATYILVDGNRTGIDETRALMSRHGLFDETVGQVETLFLDYPARPDFDVVLCEGVTNIQKDPASLVRHIASCVAPGGILMLTCVDAVSFLPEIGRRLLARLIAPTDLPLPQRLDLVRPYFLPHVAALPGMSRLPDHWIIDVLLVPRLGRFWGLDEAIRLLDSNFDMLASSPRFGTDWRWYKTVDGNFNDQALAEFERWRHCLIDCRGHPAPAPVETVKALTQACAATCAAMEAAIAAAAPDMMPVLAELAALRPLVLAATPQTLPALDDLIDVLASWRPGERPRPTSTFTPWFGRGQQYLTLVRREAFA</sequence>
<keyword evidence="1" id="KW-0808">Transferase</keyword>
<comment type="caution">
    <text evidence="1">The sequence shown here is derived from an EMBL/GenBank/DDBJ whole genome shotgun (WGS) entry which is preliminary data.</text>
</comment>
<dbReference type="Gene3D" id="3.40.50.150">
    <property type="entry name" value="Vaccinia Virus protein VP39"/>
    <property type="match status" value="1"/>
</dbReference>
<dbReference type="Proteomes" id="UP000539175">
    <property type="component" value="Unassembled WGS sequence"/>
</dbReference>
<dbReference type="EMBL" id="JACIIZ010000007">
    <property type="protein sequence ID" value="MBB6252276.1"/>
    <property type="molecule type" value="Genomic_DNA"/>
</dbReference>
<dbReference type="CDD" id="cd02440">
    <property type="entry name" value="AdoMet_MTases"/>
    <property type="match status" value="1"/>
</dbReference>
<dbReference type="GO" id="GO:0032259">
    <property type="term" value="P:methylation"/>
    <property type="evidence" value="ECO:0007669"/>
    <property type="project" value="UniProtKB-KW"/>
</dbReference>
<dbReference type="InterPro" id="IPR029063">
    <property type="entry name" value="SAM-dependent_MTases_sf"/>
</dbReference>
<organism evidence="1 2">
    <name type="scientific">Nitrospirillum iridis</name>
    <dbReference type="NCBI Taxonomy" id="765888"/>
    <lineage>
        <taxon>Bacteria</taxon>
        <taxon>Pseudomonadati</taxon>
        <taxon>Pseudomonadota</taxon>
        <taxon>Alphaproteobacteria</taxon>
        <taxon>Rhodospirillales</taxon>
        <taxon>Azospirillaceae</taxon>
        <taxon>Nitrospirillum</taxon>
    </lineage>
</organism>
<keyword evidence="1" id="KW-0489">Methyltransferase</keyword>
<accession>A0A7X0B0T9</accession>
<dbReference type="SUPFAM" id="SSF53335">
    <property type="entry name" value="S-adenosyl-L-methionine-dependent methyltransferases"/>
    <property type="match status" value="1"/>
</dbReference>
<evidence type="ECO:0000313" key="2">
    <source>
        <dbReference type="Proteomes" id="UP000539175"/>
    </source>
</evidence>
<dbReference type="GO" id="GO:0008168">
    <property type="term" value="F:methyltransferase activity"/>
    <property type="evidence" value="ECO:0007669"/>
    <property type="project" value="UniProtKB-KW"/>
</dbReference>
<dbReference type="RefSeq" id="WP_184801520.1">
    <property type="nucleotide sequence ID" value="NZ_JACIIZ010000007.1"/>
</dbReference>
<protein>
    <submittedName>
        <fullName evidence="1">SAM-dependent methyltransferase</fullName>
    </submittedName>
</protein>
<name>A0A7X0B0T9_9PROT</name>
<dbReference type="AlphaFoldDB" id="A0A7X0B0T9"/>
<keyword evidence="2" id="KW-1185">Reference proteome</keyword>
<gene>
    <name evidence="1" type="ORF">FHS74_002836</name>
</gene>